<sequence>MEDLILFACGVYQIRQARSYVGEHFRFHGIYTLEAERLDLEERYSSLQEESAAKTRKLKRAVQLLNSAKAELADQQREQQREMEGILDGVRALRRELQLADLVLDAYIPKEYQALIEQYVHWNEQLGEWQVKCVAYTGNNMAPRPPPPARHPEAPDLSDRYLSYGSARTSRLARPLSAAPRPRTAHPAR</sequence>
<evidence type="ECO:0000256" key="2">
    <source>
        <dbReference type="SAM" id="MobiDB-lite"/>
    </source>
</evidence>
<feature type="region of interest" description="Disordered" evidence="2">
    <location>
        <begin position="142"/>
        <end position="189"/>
    </location>
</feature>
<keyword evidence="1" id="KW-0175">Coiled coil</keyword>
<dbReference type="Proteomes" id="UP001153954">
    <property type="component" value="Unassembled WGS sequence"/>
</dbReference>
<gene>
    <name evidence="3" type="ORF">EEDITHA_LOCUS15399</name>
</gene>
<comment type="caution">
    <text evidence="3">The sequence shown here is derived from an EMBL/GenBank/DDBJ whole genome shotgun (WGS) entry which is preliminary data.</text>
</comment>
<name>A0AAU9URC4_EUPED</name>
<dbReference type="AlphaFoldDB" id="A0AAU9URC4"/>
<feature type="coiled-coil region" evidence="1">
    <location>
        <begin position="30"/>
        <end position="82"/>
    </location>
</feature>
<protein>
    <submittedName>
        <fullName evidence="3">Uncharacterized protein</fullName>
    </submittedName>
</protein>
<evidence type="ECO:0000313" key="4">
    <source>
        <dbReference type="Proteomes" id="UP001153954"/>
    </source>
</evidence>
<proteinExistence type="predicted"/>
<evidence type="ECO:0000313" key="3">
    <source>
        <dbReference type="EMBL" id="CAH2100548.1"/>
    </source>
</evidence>
<accession>A0AAU9URC4</accession>
<feature type="compositionally biased region" description="Basic and acidic residues" evidence="2">
    <location>
        <begin position="150"/>
        <end position="159"/>
    </location>
</feature>
<keyword evidence="4" id="KW-1185">Reference proteome</keyword>
<reference evidence="3" key="1">
    <citation type="submission" date="2022-03" db="EMBL/GenBank/DDBJ databases">
        <authorList>
            <person name="Tunstrom K."/>
        </authorList>
    </citation>
    <scope>NUCLEOTIDE SEQUENCE</scope>
</reference>
<dbReference type="EMBL" id="CAKOGL010000023">
    <property type="protein sequence ID" value="CAH2100548.1"/>
    <property type="molecule type" value="Genomic_DNA"/>
</dbReference>
<organism evidence="3 4">
    <name type="scientific">Euphydryas editha</name>
    <name type="common">Edith's checkerspot</name>
    <dbReference type="NCBI Taxonomy" id="104508"/>
    <lineage>
        <taxon>Eukaryota</taxon>
        <taxon>Metazoa</taxon>
        <taxon>Ecdysozoa</taxon>
        <taxon>Arthropoda</taxon>
        <taxon>Hexapoda</taxon>
        <taxon>Insecta</taxon>
        <taxon>Pterygota</taxon>
        <taxon>Neoptera</taxon>
        <taxon>Endopterygota</taxon>
        <taxon>Lepidoptera</taxon>
        <taxon>Glossata</taxon>
        <taxon>Ditrysia</taxon>
        <taxon>Papilionoidea</taxon>
        <taxon>Nymphalidae</taxon>
        <taxon>Nymphalinae</taxon>
        <taxon>Euphydryas</taxon>
    </lineage>
</organism>
<evidence type="ECO:0000256" key="1">
    <source>
        <dbReference type="SAM" id="Coils"/>
    </source>
</evidence>